<dbReference type="Gene3D" id="1.25.40.420">
    <property type="match status" value="1"/>
</dbReference>
<evidence type="ECO:0000256" key="1">
    <source>
        <dbReference type="SAM" id="MobiDB-lite"/>
    </source>
</evidence>
<dbReference type="eggNOG" id="KOG2075">
    <property type="taxonomic scope" value="Eukaryota"/>
</dbReference>
<dbReference type="AlphaFoldDB" id="T1IMT1"/>
<feature type="domain" description="BACK" evidence="2">
    <location>
        <begin position="40"/>
        <end position="184"/>
    </location>
</feature>
<dbReference type="PANTHER" id="PTHR45774">
    <property type="entry name" value="BTB/POZ DOMAIN-CONTAINING"/>
    <property type="match status" value="1"/>
</dbReference>
<feature type="region of interest" description="Disordered" evidence="1">
    <location>
        <begin position="371"/>
        <end position="420"/>
    </location>
</feature>
<dbReference type="Pfam" id="PF08005">
    <property type="entry name" value="PHR"/>
    <property type="match status" value="1"/>
</dbReference>
<dbReference type="InterPro" id="IPR011333">
    <property type="entry name" value="SKP1/BTB/POZ_sf"/>
</dbReference>
<dbReference type="Pfam" id="PF07707">
    <property type="entry name" value="BACK"/>
    <property type="match status" value="1"/>
</dbReference>
<organism evidence="3 4">
    <name type="scientific">Strigamia maritima</name>
    <name type="common">European centipede</name>
    <name type="synonym">Geophilus maritimus</name>
    <dbReference type="NCBI Taxonomy" id="126957"/>
    <lineage>
        <taxon>Eukaryota</taxon>
        <taxon>Metazoa</taxon>
        <taxon>Ecdysozoa</taxon>
        <taxon>Arthropoda</taxon>
        <taxon>Myriapoda</taxon>
        <taxon>Chilopoda</taxon>
        <taxon>Pleurostigmophora</taxon>
        <taxon>Geophilomorpha</taxon>
        <taxon>Linotaeniidae</taxon>
        <taxon>Strigamia</taxon>
    </lineage>
</organism>
<dbReference type="Gene3D" id="2.60.120.820">
    <property type="entry name" value="PHR domain"/>
    <property type="match status" value="1"/>
</dbReference>
<dbReference type="EnsemblMetazoa" id="SMAR002294-RA">
    <property type="protein sequence ID" value="SMAR002294-PA"/>
    <property type="gene ID" value="SMAR002294"/>
</dbReference>
<keyword evidence="4" id="KW-1185">Reference proteome</keyword>
<proteinExistence type="predicted"/>
<reference evidence="3" key="2">
    <citation type="submission" date="2015-02" db="UniProtKB">
        <authorList>
            <consortium name="EnsemblMetazoa"/>
        </authorList>
    </citation>
    <scope>IDENTIFICATION</scope>
</reference>
<protein>
    <recommendedName>
        <fullName evidence="2">BACK domain-containing protein</fullName>
    </recommendedName>
</protein>
<reference evidence="4" key="1">
    <citation type="submission" date="2011-05" db="EMBL/GenBank/DDBJ databases">
        <authorList>
            <person name="Richards S.R."/>
            <person name="Qu J."/>
            <person name="Jiang H."/>
            <person name="Jhangiani S.N."/>
            <person name="Agravi P."/>
            <person name="Goodspeed R."/>
            <person name="Gross S."/>
            <person name="Mandapat C."/>
            <person name="Jackson L."/>
            <person name="Mathew T."/>
            <person name="Pu L."/>
            <person name="Thornton R."/>
            <person name="Saada N."/>
            <person name="Wilczek-Boney K.B."/>
            <person name="Lee S."/>
            <person name="Kovar C."/>
            <person name="Wu Y."/>
            <person name="Scherer S.E."/>
            <person name="Worley K.C."/>
            <person name="Muzny D.M."/>
            <person name="Gibbs R."/>
        </authorList>
    </citation>
    <scope>NUCLEOTIDE SEQUENCE</scope>
    <source>
        <strain evidence="4">Brora</strain>
    </source>
</reference>
<accession>T1IMT1</accession>
<feature type="compositionally biased region" description="Acidic residues" evidence="1">
    <location>
        <begin position="371"/>
        <end position="392"/>
    </location>
</feature>
<name>T1IMT1_STRMM</name>
<dbReference type="InterPro" id="IPR012983">
    <property type="entry name" value="PHR"/>
</dbReference>
<evidence type="ECO:0000259" key="2">
    <source>
        <dbReference type="SMART" id="SM00875"/>
    </source>
</evidence>
<dbReference type="Gene3D" id="3.30.710.10">
    <property type="entry name" value="Potassium Channel Kv1.1, Chain A"/>
    <property type="match status" value="1"/>
</dbReference>
<dbReference type="HOGENOM" id="CLU_654387_0_0_1"/>
<dbReference type="Proteomes" id="UP000014500">
    <property type="component" value="Unassembled WGS sequence"/>
</dbReference>
<dbReference type="InterPro" id="IPR011705">
    <property type="entry name" value="BACK"/>
</dbReference>
<sequence>MTRCQILKISPTRYFQHAVLSEGIRYIYTDELRLDGVRAALDILYAAHKYMLYHLASQSMHRLSTQICCQNVLEVYQEVRLYDVEMHKGPVILKCLQTIDKDANEMFKTQAFGQLDSSILRMILSREFLQVASESAVFDAVSYWSSQECRRRKLELSNENRRKVLGKALFLVQYLAMSREEFLEGPSASGLLTDEECQAILARIYGDESAPLPAHLRRRQLKWKRSLYFCYPVKFYRNEPNLFPSQKQEESVIVVTNQDIVLLGFDLYGPASVEPNSSYKGALHLVVNDTLGTEMGSVQWNAEHVQPLKDTKLYVAFEQGVLLKARKKYKIQVYLPKGEYWMGENWEGTTTSKYKCRSIDFAVKYCRKDENEADTSDDDSFAELDSGSDEEANPGNVNVPEKANAIVQEQPAMAESQEYR</sequence>
<dbReference type="GO" id="GO:0022008">
    <property type="term" value="P:neurogenesis"/>
    <property type="evidence" value="ECO:0007669"/>
    <property type="project" value="TreeGrafter"/>
</dbReference>
<dbReference type="PhylomeDB" id="T1IMT1"/>
<dbReference type="InterPro" id="IPR038648">
    <property type="entry name" value="PHR_sf"/>
</dbReference>
<dbReference type="GO" id="GO:0005829">
    <property type="term" value="C:cytosol"/>
    <property type="evidence" value="ECO:0007669"/>
    <property type="project" value="TreeGrafter"/>
</dbReference>
<dbReference type="SMART" id="SM00875">
    <property type="entry name" value="BACK"/>
    <property type="match status" value="1"/>
</dbReference>
<dbReference type="STRING" id="126957.T1IMT1"/>
<dbReference type="EMBL" id="JH431094">
    <property type="status" value="NOT_ANNOTATED_CDS"/>
    <property type="molecule type" value="Genomic_DNA"/>
</dbReference>
<evidence type="ECO:0000313" key="3">
    <source>
        <dbReference type="EnsemblMetazoa" id="SMAR002294-PA"/>
    </source>
</evidence>
<dbReference type="PANTHER" id="PTHR45774:SF4">
    <property type="entry name" value="AXUNDEAD, ISOFORM F"/>
    <property type="match status" value="1"/>
</dbReference>
<evidence type="ECO:0000313" key="4">
    <source>
        <dbReference type="Proteomes" id="UP000014500"/>
    </source>
</evidence>